<dbReference type="InterPro" id="IPR006114">
    <property type="entry name" value="6PGDH_C"/>
</dbReference>
<dbReference type="Pfam" id="PF00393">
    <property type="entry name" value="6PGD"/>
    <property type="match status" value="1"/>
</dbReference>
<dbReference type="SUPFAM" id="SSF51735">
    <property type="entry name" value="NAD(P)-binding Rossmann-fold domains"/>
    <property type="match status" value="1"/>
</dbReference>
<dbReference type="PRINTS" id="PR00076">
    <property type="entry name" value="6PGDHDRGNASE"/>
</dbReference>
<comment type="caution">
    <text evidence="5">The sequence shown here is derived from an EMBL/GenBank/DDBJ whole genome shotgun (WGS) entry which is preliminary data.</text>
</comment>
<dbReference type="InterPro" id="IPR006183">
    <property type="entry name" value="Pgluconate_DH"/>
</dbReference>
<dbReference type="Gene3D" id="1.10.1040.10">
    <property type="entry name" value="N-(1-d-carboxylethyl)-l-norvaline Dehydrogenase, domain 2"/>
    <property type="match status" value="1"/>
</dbReference>
<name>A0ABS4D4Z4_9CHLR</name>
<evidence type="ECO:0000259" key="4">
    <source>
        <dbReference type="SMART" id="SM01350"/>
    </source>
</evidence>
<dbReference type="NCBIfam" id="TIGR00872">
    <property type="entry name" value="gnd_rel"/>
    <property type="match status" value="1"/>
</dbReference>
<feature type="domain" description="6-phosphogluconate dehydrogenase C-terminal" evidence="4">
    <location>
        <begin position="168"/>
        <end position="301"/>
    </location>
</feature>
<accession>A0ABS4D4Z4</accession>
<dbReference type="InterPro" id="IPR004849">
    <property type="entry name" value="6DGDH_YqeC"/>
</dbReference>
<dbReference type="PANTHER" id="PTHR11811">
    <property type="entry name" value="6-PHOSPHOGLUCONATE DEHYDROGENASE"/>
    <property type="match status" value="1"/>
</dbReference>
<evidence type="ECO:0000313" key="6">
    <source>
        <dbReference type="Proteomes" id="UP001193081"/>
    </source>
</evidence>
<evidence type="ECO:0000256" key="1">
    <source>
        <dbReference type="ARBA" id="ARBA00008419"/>
    </source>
</evidence>
<sequence>MEIGLIGLGRMGANMAIRLLQGGHRVVVYNRTVAKAEELAAEHGAIAATTLEELVEALPSPRIVWLMLPAGEATDEHLAQVTPLLSPGDIVIDGANNNYKASIAHGEQLAAQGLRFMDAGVSGGIWGLQVGYCTMVGGDPATFAYIEPILQTLAPPEGYLLCGPVGAGHFVKMIHNGIEYGMMQAYAEGFEILEKSRYEFDLQKISHLWNQGSVVRSWLLELAERAFADDADLSKIRGYVQDSGEGRWTVQEAIDLDVPAPIITLSLQTRFRSRQDDSFSAKVLAALRNQFGGHAVKQSDR</sequence>
<evidence type="ECO:0000256" key="3">
    <source>
        <dbReference type="ARBA" id="ARBA00023064"/>
    </source>
</evidence>
<keyword evidence="2" id="KW-0560">Oxidoreductase</keyword>
<organism evidence="5 6">
    <name type="scientific">Candidatus Chloroploca mongolica</name>
    <dbReference type="NCBI Taxonomy" id="2528176"/>
    <lineage>
        <taxon>Bacteria</taxon>
        <taxon>Bacillati</taxon>
        <taxon>Chloroflexota</taxon>
        <taxon>Chloroflexia</taxon>
        <taxon>Chloroflexales</taxon>
        <taxon>Chloroflexineae</taxon>
        <taxon>Oscillochloridaceae</taxon>
        <taxon>Candidatus Chloroploca</taxon>
    </lineage>
</organism>
<proteinExistence type="inferred from homology"/>
<dbReference type="PROSITE" id="PS00895">
    <property type="entry name" value="3_HYDROXYISOBUT_DH"/>
    <property type="match status" value="1"/>
</dbReference>
<protein>
    <submittedName>
        <fullName evidence="5">Decarboxylating 6-phosphogluconate dehydrogenase</fullName>
    </submittedName>
</protein>
<dbReference type="RefSeq" id="WP_135476275.1">
    <property type="nucleotide sequence ID" value="NZ_SIJK02000002.1"/>
</dbReference>
<reference evidence="5 6" key="1">
    <citation type="submission" date="2021-03" db="EMBL/GenBank/DDBJ databases">
        <authorList>
            <person name="Grouzdev D.S."/>
        </authorList>
    </citation>
    <scope>NUCLEOTIDE SEQUENCE [LARGE SCALE GENOMIC DNA]</scope>
    <source>
        <strain evidence="5 6">M50-1</strain>
    </source>
</reference>
<dbReference type="InterPro" id="IPR036291">
    <property type="entry name" value="NAD(P)-bd_dom_sf"/>
</dbReference>
<dbReference type="EMBL" id="SIJK02000002">
    <property type="protein sequence ID" value="MBP1464505.1"/>
    <property type="molecule type" value="Genomic_DNA"/>
</dbReference>
<comment type="similarity">
    <text evidence="1">Belongs to the 6-phosphogluconate dehydrogenase family.</text>
</comment>
<gene>
    <name evidence="5" type="primary">gnd</name>
    <name evidence="5" type="ORF">EYB53_002170</name>
</gene>
<dbReference type="InterPro" id="IPR013328">
    <property type="entry name" value="6PGD_dom2"/>
</dbReference>
<dbReference type="Proteomes" id="UP001193081">
    <property type="component" value="Unassembled WGS sequence"/>
</dbReference>
<dbReference type="Gene3D" id="3.40.50.720">
    <property type="entry name" value="NAD(P)-binding Rossmann-like Domain"/>
    <property type="match status" value="1"/>
</dbReference>
<dbReference type="InterPro" id="IPR008927">
    <property type="entry name" value="6-PGluconate_DH-like_C_sf"/>
</dbReference>
<evidence type="ECO:0000313" key="5">
    <source>
        <dbReference type="EMBL" id="MBP1464505.1"/>
    </source>
</evidence>
<dbReference type="InterPro" id="IPR002204">
    <property type="entry name" value="3-OH-isobutyrate_DH-rel_CS"/>
</dbReference>
<keyword evidence="6" id="KW-1185">Reference proteome</keyword>
<evidence type="ECO:0000256" key="2">
    <source>
        <dbReference type="ARBA" id="ARBA00023002"/>
    </source>
</evidence>
<keyword evidence="3" id="KW-0311">Gluconate utilization</keyword>
<dbReference type="SMART" id="SM01350">
    <property type="entry name" value="6PGD"/>
    <property type="match status" value="1"/>
</dbReference>
<dbReference type="NCBIfam" id="NF007161">
    <property type="entry name" value="PRK09599.1"/>
    <property type="match status" value="1"/>
</dbReference>
<dbReference type="Pfam" id="PF03446">
    <property type="entry name" value="NAD_binding_2"/>
    <property type="match status" value="1"/>
</dbReference>
<dbReference type="InterPro" id="IPR006115">
    <property type="entry name" value="6PGDH_NADP-bd"/>
</dbReference>
<dbReference type="SUPFAM" id="SSF48179">
    <property type="entry name" value="6-phosphogluconate dehydrogenase C-terminal domain-like"/>
    <property type="match status" value="1"/>
</dbReference>